<name>A0A0F9NAC1_9ZZZZ</name>
<accession>A0A0F9NAC1</accession>
<organism evidence="1">
    <name type="scientific">marine sediment metagenome</name>
    <dbReference type="NCBI Taxonomy" id="412755"/>
    <lineage>
        <taxon>unclassified sequences</taxon>
        <taxon>metagenomes</taxon>
        <taxon>ecological metagenomes</taxon>
    </lineage>
</organism>
<gene>
    <name evidence="1" type="ORF">LCGC14_1286320</name>
</gene>
<proteinExistence type="predicted"/>
<protein>
    <submittedName>
        <fullName evidence="1">Uncharacterized protein</fullName>
    </submittedName>
</protein>
<sequence length="48" mass="5571">MNKTDSEIKDFYDIDFDWPCPECKTQLKDAPGGGVKCPNLKCGYWFCY</sequence>
<dbReference type="AlphaFoldDB" id="A0A0F9NAC1"/>
<comment type="caution">
    <text evidence="1">The sequence shown here is derived from an EMBL/GenBank/DDBJ whole genome shotgun (WGS) entry which is preliminary data.</text>
</comment>
<dbReference type="EMBL" id="LAZR01007368">
    <property type="protein sequence ID" value="KKM85710.1"/>
    <property type="molecule type" value="Genomic_DNA"/>
</dbReference>
<reference evidence="1" key="1">
    <citation type="journal article" date="2015" name="Nature">
        <title>Complex archaea that bridge the gap between prokaryotes and eukaryotes.</title>
        <authorList>
            <person name="Spang A."/>
            <person name="Saw J.H."/>
            <person name="Jorgensen S.L."/>
            <person name="Zaremba-Niedzwiedzka K."/>
            <person name="Martijn J."/>
            <person name="Lind A.E."/>
            <person name="van Eijk R."/>
            <person name="Schleper C."/>
            <person name="Guy L."/>
            <person name="Ettema T.J."/>
        </authorList>
    </citation>
    <scope>NUCLEOTIDE SEQUENCE</scope>
</reference>
<evidence type="ECO:0000313" key="1">
    <source>
        <dbReference type="EMBL" id="KKM85710.1"/>
    </source>
</evidence>